<dbReference type="EnsemblPlants" id="ONIVA01G10490.1">
    <property type="protein sequence ID" value="ONIVA01G10490.1"/>
    <property type="gene ID" value="ONIVA01G10490"/>
</dbReference>
<proteinExistence type="predicted"/>
<dbReference type="HOGENOM" id="CLU_2076853_0_0_1"/>
<name>A0A0E0FIW7_ORYNI</name>
<feature type="compositionally biased region" description="Pro residues" evidence="1">
    <location>
        <begin position="1"/>
        <end position="11"/>
    </location>
</feature>
<evidence type="ECO:0000313" key="2">
    <source>
        <dbReference type="EnsemblPlants" id="ONIVA01G10490.1"/>
    </source>
</evidence>
<dbReference type="AlphaFoldDB" id="A0A0E0FIW7"/>
<reference evidence="2" key="2">
    <citation type="submission" date="2018-04" db="EMBL/GenBank/DDBJ databases">
        <title>OnivRS2 (Oryza nivara Reference Sequence Version 2).</title>
        <authorList>
            <person name="Zhang J."/>
            <person name="Kudrna D."/>
            <person name="Lee S."/>
            <person name="Talag J."/>
            <person name="Rajasekar S."/>
            <person name="Welchert J."/>
            <person name="Hsing Y.-I."/>
            <person name="Wing R.A."/>
        </authorList>
    </citation>
    <scope>NUCLEOTIDE SEQUENCE [LARGE SCALE GENOMIC DNA]</scope>
</reference>
<sequence>MPTGHGPPPAVTPAHHAALPSTHRAAPPLSTRRPRSSPGAHLRAATSPSPGVARRGPPHQSPPCHLWNTRARVADDLEMRGLLITNDSERHSQSYKISVGSPLCPGTMYRVSLDDIAS</sequence>
<reference evidence="2" key="1">
    <citation type="submission" date="2015-04" db="UniProtKB">
        <authorList>
            <consortium name="EnsemblPlants"/>
        </authorList>
    </citation>
    <scope>IDENTIFICATION</scope>
    <source>
        <strain evidence="2">SL10</strain>
    </source>
</reference>
<protein>
    <submittedName>
        <fullName evidence="2">Uncharacterized protein</fullName>
    </submittedName>
</protein>
<evidence type="ECO:0000313" key="3">
    <source>
        <dbReference type="Proteomes" id="UP000006591"/>
    </source>
</evidence>
<feature type="compositionally biased region" description="Low complexity" evidence="1">
    <location>
        <begin position="12"/>
        <end position="31"/>
    </location>
</feature>
<keyword evidence="3" id="KW-1185">Reference proteome</keyword>
<dbReference type="Proteomes" id="UP000006591">
    <property type="component" value="Chromosome 1"/>
</dbReference>
<organism evidence="2">
    <name type="scientific">Oryza nivara</name>
    <name type="common">Indian wild rice</name>
    <name type="synonym">Oryza sativa f. spontanea</name>
    <dbReference type="NCBI Taxonomy" id="4536"/>
    <lineage>
        <taxon>Eukaryota</taxon>
        <taxon>Viridiplantae</taxon>
        <taxon>Streptophyta</taxon>
        <taxon>Embryophyta</taxon>
        <taxon>Tracheophyta</taxon>
        <taxon>Spermatophyta</taxon>
        <taxon>Magnoliopsida</taxon>
        <taxon>Liliopsida</taxon>
        <taxon>Poales</taxon>
        <taxon>Poaceae</taxon>
        <taxon>BOP clade</taxon>
        <taxon>Oryzoideae</taxon>
        <taxon>Oryzeae</taxon>
        <taxon>Oryzinae</taxon>
        <taxon>Oryza</taxon>
    </lineage>
</organism>
<feature type="region of interest" description="Disordered" evidence="1">
    <location>
        <begin position="1"/>
        <end position="66"/>
    </location>
</feature>
<dbReference type="Gramene" id="ONIVA01G10490.1">
    <property type="protein sequence ID" value="ONIVA01G10490.1"/>
    <property type="gene ID" value="ONIVA01G10490"/>
</dbReference>
<evidence type="ECO:0000256" key="1">
    <source>
        <dbReference type="SAM" id="MobiDB-lite"/>
    </source>
</evidence>
<accession>A0A0E0FIW7</accession>